<accession>A0A3B0UVY8</accession>
<proteinExistence type="predicted"/>
<evidence type="ECO:0000313" key="1">
    <source>
        <dbReference type="EMBL" id="VAW23906.1"/>
    </source>
</evidence>
<reference evidence="1" key="1">
    <citation type="submission" date="2018-06" db="EMBL/GenBank/DDBJ databases">
        <authorList>
            <person name="Zhirakovskaya E."/>
        </authorList>
    </citation>
    <scope>NUCLEOTIDE SEQUENCE</scope>
</reference>
<organism evidence="1">
    <name type="scientific">hydrothermal vent metagenome</name>
    <dbReference type="NCBI Taxonomy" id="652676"/>
    <lineage>
        <taxon>unclassified sequences</taxon>
        <taxon>metagenomes</taxon>
        <taxon>ecological metagenomes</taxon>
    </lineage>
</organism>
<sequence>MSFWKKLLGVREGTEEENGAPKMLADDEYKGFDIRAMEMKSGSEFQLCGEIEKTIDGELRVKTFIRADKLSSEEEAASFSLKKARQIIDEQGETLFDRAG</sequence>
<dbReference type="EMBL" id="UOEQ01000493">
    <property type="protein sequence ID" value="VAW23906.1"/>
    <property type="molecule type" value="Genomic_DNA"/>
</dbReference>
<gene>
    <name evidence="1" type="ORF">MNBD_ALPHA11-1587</name>
</gene>
<protein>
    <recommendedName>
        <fullName evidence="2">Transcriptional activator HlyU</fullName>
    </recommendedName>
</protein>
<name>A0A3B0UVY8_9ZZZZ</name>
<dbReference type="InterPro" id="IPR018772">
    <property type="entry name" value="Transcription_activator_HlyU"/>
</dbReference>
<dbReference type="AlphaFoldDB" id="A0A3B0UVY8"/>
<dbReference type="Pfam" id="PF10115">
    <property type="entry name" value="HlyU"/>
    <property type="match status" value="1"/>
</dbReference>
<evidence type="ECO:0008006" key="2">
    <source>
        <dbReference type="Google" id="ProtNLM"/>
    </source>
</evidence>